<evidence type="ECO:0000313" key="3">
    <source>
        <dbReference type="Proteomes" id="UP001219568"/>
    </source>
</evidence>
<proteinExistence type="predicted"/>
<gene>
    <name evidence="2" type="ORF">N7460_008502</name>
</gene>
<sequence>MPLLVQLSHHLGHTPRGIGNQMRYYEKRGAAAKRRRPYSDDSDVCSGSNKFVRESRNPSSPTQKGRQLSIEGEKPSNPLESVNSDRKNDSGKGLITRSKLEPRHAFINYNSERLAMNDALQEQDLREQPDKASIKRQRISWFPAVKGQKGQLTKMKMHQGISIKGRYCCRVCNP</sequence>
<comment type="caution">
    <text evidence="2">The sequence shown here is derived from an EMBL/GenBank/DDBJ whole genome shotgun (WGS) entry which is preliminary data.</text>
</comment>
<feature type="compositionally biased region" description="Polar residues" evidence="1">
    <location>
        <begin position="57"/>
        <end position="66"/>
    </location>
</feature>
<evidence type="ECO:0000313" key="2">
    <source>
        <dbReference type="EMBL" id="KAJ6034327.1"/>
    </source>
</evidence>
<evidence type="ECO:0000256" key="1">
    <source>
        <dbReference type="SAM" id="MobiDB-lite"/>
    </source>
</evidence>
<dbReference type="AlphaFoldDB" id="A0AAD6N691"/>
<dbReference type="Proteomes" id="UP001219568">
    <property type="component" value="Unassembled WGS sequence"/>
</dbReference>
<accession>A0AAD6N691</accession>
<name>A0AAD6N691_PENCN</name>
<protein>
    <submittedName>
        <fullName evidence="2">Uncharacterized protein</fullName>
    </submittedName>
</protein>
<organism evidence="2 3">
    <name type="scientific">Penicillium canescens</name>
    <dbReference type="NCBI Taxonomy" id="5083"/>
    <lineage>
        <taxon>Eukaryota</taxon>
        <taxon>Fungi</taxon>
        <taxon>Dikarya</taxon>
        <taxon>Ascomycota</taxon>
        <taxon>Pezizomycotina</taxon>
        <taxon>Eurotiomycetes</taxon>
        <taxon>Eurotiomycetidae</taxon>
        <taxon>Eurotiales</taxon>
        <taxon>Aspergillaceae</taxon>
        <taxon>Penicillium</taxon>
    </lineage>
</organism>
<keyword evidence="3" id="KW-1185">Reference proteome</keyword>
<reference evidence="2" key="1">
    <citation type="journal article" date="2023" name="IMA Fungus">
        <title>Comparative genomic study of the Penicillium genus elucidates a diverse pangenome and 15 lateral gene transfer events.</title>
        <authorList>
            <person name="Petersen C."/>
            <person name="Sorensen T."/>
            <person name="Nielsen M.R."/>
            <person name="Sondergaard T.E."/>
            <person name="Sorensen J.L."/>
            <person name="Fitzpatrick D.A."/>
            <person name="Frisvad J.C."/>
            <person name="Nielsen K.L."/>
        </authorList>
    </citation>
    <scope>NUCLEOTIDE SEQUENCE</scope>
    <source>
        <strain evidence="2">IBT 15450</strain>
    </source>
</reference>
<reference evidence="2" key="2">
    <citation type="submission" date="2023-01" db="EMBL/GenBank/DDBJ databases">
        <authorList>
            <person name="Petersen C."/>
        </authorList>
    </citation>
    <scope>NUCLEOTIDE SEQUENCE</scope>
    <source>
        <strain evidence="2">IBT 15450</strain>
    </source>
</reference>
<dbReference type="EMBL" id="JAQJZL010000010">
    <property type="protein sequence ID" value="KAJ6034327.1"/>
    <property type="molecule type" value="Genomic_DNA"/>
</dbReference>
<feature type="region of interest" description="Disordered" evidence="1">
    <location>
        <begin position="29"/>
        <end position="97"/>
    </location>
</feature>